<feature type="domain" description="ATP-dependent DNA ligase family profile" evidence="1">
    <location>
        <begin position="3"/>
        <end position="64"/>
    </location>
</feature>
<evidence type="ECO:0000313" key="2">
    <source>
        <dbReference type="EMBL" id="PLT27896.1"/>
    </source>
</evidence>
<dbReference type="EMBL" id="PGUY01000073">
    <property type="protein sequence ID" value="PLT27896.1"/>
    <property type="molecule type" value="Genomic_DNA"/>
</dbReference>
<comment type="caution">
    <text evidence="2">The sequence shown here is derived from an EMBL/GenBank/DDBJ whole genome shotgun (WGS) entry which is preliminary data.</text>
</comment>
<proteinExistence type="predicted"/>
<protein>
    <recommendedName>
        <fullName evidence="1">ATP-dependent DNA ligase family profile domain-containing protein</fullName>
    </recommendedName>
</protein>
<accession>A0A2N5M0J7</accession>
<dbReference type="Pfam" id="PF01068">
    <property type="entry name" value="DNA_ligase_A_M"/>
    <property type="match status" value="1"/>
</dbReference>
<evidence type="ECO:0000313" key="3">
    <source>
        <dbReference type="Proteomes" id="UP000234748"/>
    </source>
</evidence>
<dbReference type="Proteomes" id="UP000234748">
    <property type="component" value="Unassembled WGS sequence"/>
</dbReference>
<dbReference type="Gene3D" id="3.30.1490.70">
    <property type="match status" value="1"/>
</dbReference>
<sequence length="153" mass="17599">MEERLALLDQAVADSSVISKAKSFEDGEALFQAVKEMELEGIVSKRKGSVYRTNTRSQDWLKVKNYKFDTVFITGIRKDKFAWSLMKDGKHAGICEFVPPAERSAFRKIAEQMAAGEDQQWIYLKPVIQCKVKFQDYTRAGMMRHASFVEFML</sequence>
<dbReference type="GO" id="GO:0003910">
    <property type="term" value="F:DNA ligase (ATP) activity"/>
    <property type="evidence" value="ECO:0007669"/>
    <property type="project" value="InterPro"/>
</dbReference>
<dbReference type="AlphaFoldDB" id="A0A2N5M0J7"/>
<dbReference type="SUPFAM" id="SSF56091">
    <property type="entry name" value="DNA ligase/mRNA capping enzyme, catalytic domain"/>
    <property type="match status" value="1"/>
</dbReference>
<dbReference type="GO" id="GO:0005524">
    <property type="term" value="F:ATP binding"/>
    <property type="evidence" value="ECO:0007669"/>
    <property type="project" value="InterPro"/>
</dbReference>
<reference evidence="2 3" key="1">
    <citation type="submission" date="2017-11" db="EMBL/GenBank/DDBJ databases">
        <title>Comparitive Functional Genomics of Dry Heat Resistant strains isolated from the Viking Spacecraft.</title>
        <authorList>
            <person name="Seuylemezian A."/>
            <person name="Cooper K."/>
            <person name="Vaishampayan P."/>
        </authorList>
    </citation>
    <scope>NUCLEOTIDE SEQUENCE [LARGE SCALE GENOMIC DNA]</scope>
    <source>
        <strain evidence="2 3">V1-29</strain>
    </source>
</reference>
<dbReference type="OrthoDB" id="5503604at2"/>
<dbReference type="GO" id="GO:0006310">
    <property type="term" value="P:DNA recombination"/>
    <property type="evidence" value="ECO:0007669"/>
    <property type="project" value="InterPro"/>
</dbReference>
<evidence type="ECO:0000259" key="1">
    <source>
        <dbReference type="Pfam" id="PF01068"/>
    </source>
</evidence>
<dbReference type="GO" id="GO:0006281">
    <property type="term" value="P:DNA repair"/>
    <property type="evidence" value="ECO:0007669"/>
    <property type="project" value="InterPro"/>
</dbReference>
<organism evidence="2 3">
    <name type="scientific">Peribacillus deserti</name>
    <dbReference type="NCBI Taxonomy" id="673318"/>
    <lineage>
        <taxon>Bacteria</taxon>
        <taxon>Bacillati</taxon>
        <taxon>Bacillota</taxon>
        <taxon>Bacilli</taxon>
        <taxon>Bacillales</taxon>
        <taxon>Bacillaceae</taxon>
        <taxon>Peribacillus</taxon>
    </lineage>
</organism>
<dbReference type="Gene3D" id="3.30.470.30">
    <property type="entry name" value="DNA ligase/mRNA capping enzyme"/>
    <property type="match status" value="1"/>
</dbReference>
<name>A0A2N5M0J7_9BACI</name>
<keyword evidence="3" id="KW-1185">Reference proteome</keyword>
<gene>
    <name evidence="2" type="ORF">CUU66_21425</name>
</gene>
<dbReference type="InterPro" id="IPR012310">
    <property type="entry name" value="DNA_ligase_ATP-dep_cent"/>
</dbReference>